<dbReference type="InterPro" id="IPR029044">
    <property type="entry name" value="Nucleotide-diphossugar_trans"/>
</dbReference>
<dbReference type="PROSITE" id="PS00808">
    <property type="entry name" value="ADP_GLC_PYROPHOSPH_1"/>
    <property type="match status" value="1"/>
</dbReference>
<evidence type="ECO:0000256" key="4">
    <source>
        <dbReference type="ARBA" id="ARBA00004727"/>
    </source>
</evidence>
<dbReference type="GO" id="GO:0009507">
    <property type="term" value="C:chloroplast"/>
    <property type="evidence" value="ECO:0007669"/>
    <property type="project" value="UniProtKB-SubCell"/>
</dbReference>
<dbReference type="Gene3D" id="2.160.10.10">
    <property type="entry name" value="Hexapeptide repeat proteins"/>
    <property type="match status" value="1"/>
</dbReference>
<keyword evidence="8 15" id="KW-0150">Chloroplast</keyword>
<dbReference type="SUPFAM" id="SSF53448">
    <property type="entry name" value="Nucleotide-diphospho-sugar transferases"/>
    <property type="match status" value="1"/>
</dbReference>
<evidence type="ECO:0000256" key="6">
    <source>
        <dbReference type="ARBA" id="ARBA00011680"/>
    </source>
</evidence>
<organism evidence="18">
    <name type="scientific">Fagus sylvatica</name>
    <name type="common">Beechnut</name>
    <dbReference type="NCBI Taxonomy" id="28930"/>
    <lineage>
        <taxon>Eukaryota</taxon>
        <taxon>Viridiplantae</taxon>
        <taxon>Streptophyta</taxon>
        <taxon>Embryophyta</taxon>
        <taxon>Tracheophyta</taxon>
        <taxon>Spermatophyta</taxon>
        <taxon>Magnoliopsida</taxon>
        <taxon>eudicotyledons</taxon>
        <taxon>Gunneridae</taxon>
        <taxon>Pentapetalae</taxon>
        <taxon>rosids</taxon>
        <taxon>fabids</taxon>
        <taxon>Fagales</taxon>
        <taxon>Fagaceae</taxon>
        <taxon>Fagus</taxon>
    </lineage>
</organism>
<evidence type="ECO:0000256" key="3">
    <source>
        <dbReference type="ARBA" id="ARBA00004229"/>
    </source>
</evidence>
<gene>
    <name evidence="18" type="ORF">FSB_LOCUS16558</name>
</gene>
<dbReference type="GO" id="GO:0008878">
    <property type="term" value="F:glucose-1-phosphate adenylyltransferase activity"/>
    <property type="evidence" value="ECO:0007669"/>
    <property type="project" value="UniProtKB-EC"/>
</dbReference>
<dbReference type="SUPFAM" id="SSF51161">
    <property type="entry name" value="Trimeric LpxA-like enzymes"/>
    <property type="match status" value="1"/>
</dbReference>
<keyword evidence="13 15" id="KW-0067">ATP-binding</keyword>
<evidence type="ECO:0000313" key="18">
    <source>
        <dbReference type="EMBL" id="SPC88676.1"/>
    </source>
</evidence>
<evidence type="ECO:0000256" key="13">
    <source>
        <dbReference type="ARBA" id="ARBA00022840"/>
    </source>
</evidence>
<dbReference type="UniPathway" id="UPA00152"/>
<keyword evidence="15" id="KW-0934">Plastid</keyword>
<keyword evidence="10 15" id="KW-0808">Transferase</keyword>
<evidence type="ECO:0000259" key="17">
    <source>
        <dbReference type="Pfam" id="PF00483"/>
    </source>
</evidence>
<keyword evidence="12 15" id="KW-0547">Nucleotide-binding</keyword>
<dbReference type="PROSITE" id="PS00809">
    <property type="entry name" value="ADP_GLC_PYROPHOSPH_2"/>
    <property type="match status" value="1"/>
</dbReference>
<dbReference type="NCBIfam" id="NF002772">
    <property type="entry name" value="PRK02862.1"/>
    <property type="match status" value="1"/>
</dbReference>
<evidence type="ECO:0000256" key="16">
    <source>
        <dbReference type="SAM" id="MobiDB-lite"/>
    </source>
</evidence>
<reference evidence="18" key="1">
    <citation type="submission" date="2018-02" db="EMBL/GenBank/DDBJ databases">
        <authorList>
            <person name="Cohen D.B."/>
            <person name="Kent A.D."/>
        </authorList>
    </citation>
    <scope>NUCLEOTIDE SEQUENCE</scope>
</reference>
<dbReference type="GO" id="GO:0005978">
    <property type="term" value="P:glycogen biosynthetic process"/>
    <property type="evidence" value="ECO:0007669"/>
    <property type="project" value="InterPro"/>
</dbReference>
<dbReference type="GO" id="GO:0005524">
    <property type="term" value="F:ATP binding"/>
    <property type="evidence" value="ECO:0007669"/>
    <property type="project" value="UniProtKB-KW"/>
</dbReference>
<dbReference type="Pfam" id="PF00483">
    <property type="entry name" value="NTP_transferase"/>
    <property type="match status" value="1"/>
</dbReference>
<keyword evidence="14 15" id="KW-0750">Starch biosynthesis</keyword>
<evidence type="ECO:0000256" key="12">
    <source>
        <dbReference type="ARBA" id="ARBA00022741"/>
    </source>
</evidence>
<dbReference type="GO" id="GO:0019252">
    <property type="term" value="P:starch biosynthetic process"/>
    <property type="evidence" value="ECO:0007669"/>
    <property type="project" value="UniProtKB-UniPathway"/>
</dbReference>
<dbReference type="AlphaFoldDB" id="A0A2N9FCQ6"/>
<dbReference type="CDD" id="cd02508">
    <property type="entry name" value="ADP_Glucose_PP"/>
    <property type="match status" value="1"/>
</dbReference>
<feature type="region of interest" description="Disordered" evidence="16">
    <location>
        <begin position="328"/>
        <end position="358"/>
    </location>
</feature>
<dbReference type="EMBL" id="OIVN01001012">
    <property type="protein sequence ID" value="SPC88676.1"/>
    <property type="molecule type" value="Genomic_DNA"/>
</dbReference>
<proteinExistence type="inferred from homology"/>
<keyword evidence="9" id="KW-0021">Allosteric enzyme</keyword>
<dbReference type="InterPro" id="IPR011004">
    <property type="entry name" value="Trimer_LpxA-like_sf"/>
</dbReference>
<evidence type="ECO:0000256" key="14">
    <source>
        <dbReference type="ARBA" id="ARBA00022922"/>
    </source>
</evidence>
<dbReference type="FunFam" id="2.160.10.10:FF:000010">
    <property type="entry name" value="Glucose-1-phosphate adenylyltransferase"/>
    <property type="match status" value="1"/>
</dbReference>
<dbReference type="Gene3D" id="3.90.550.10">
    <property type="entry name" value="Spore Coat Polysaccharide Biosynthesis Protein SpsA, Chain A"/>
    <property type="match status" value="1"/>
</dbReference>
<feature type="domain" description="Nucleotidyl transferase" evidence="17">
    <location>
        <begin position="368"/>
        <end position="641"/>
    </location>
</feature>
<dbReference type="PROSITE" id="PS00810">
    <property type="entry name" value="ADP_GLC_PYROPHOSPH_3"/>
    <property type="match status" value="1"/>
</dbReference>
<comment type="similarity">
    <text evidence="5 15">Belongs to the bacterial/plant glucose-1-phosphate adenylyltransferase family.</text>
</comment>
<comment type="subunit">
    <text evidence="6 15">Heterotetramer.</text>
</comment>
<comment type="catalytic activity">
    <reaction evidence="1 15">
        <text>alpha-D-glucose 1-phosphate + ATP + H(+) = ADP-alpha-D-glucose + diphosphate</text>
        <dbReference type="Rhea" id="RHEA:12120"/>
        <dbReference type="ChEBI" id="CHEBI:15378"/>
        <dbReference type="ChEBI" id="CHEBI:30616"/>
        <dbReference type="ChEBI" id="CHEBI:33019"/>
        <dbReference type="ChEBI" id="CHEBI:57498"/>
        <dbReference type="ChEBI" id="CHEBI:58601"/>
        <dbReference type="EC" id="2.7.7.27"/>
    </reaction>
</comment>
<evidence type="ECO:0000256" key="10">
    <source>
        <dbReference type="ARBA" id="ARBA00022679"/>
    </source>
</evidence>
<dbReference type="PANTHER" id="PTHR43523:SF12">
    <property type="entry name" value="GLUCOSE-1-PHOSPHATE ADENYLYLTRANSFERASE LARGE SUBUNIT 1, CHLOROPLASTIC-RELATED"/>
    <property type="match status" value="1"/>
</dbReference>
<evidence type="ECO:0000256" key="7">
    <source>
        <dbReference type="ARBA" id="ARBA00012460"/>
    </source>
</evidence>
<comment type="subcellular location">
    <subcellularLocation>
        <location evidence="3 15">Plastid</location>
        <location evidence="3 15">Chloroplast</location>
    </subcellularLocation>
</comment>
<dbReference type="InterPro" id="IPR005836">
    <property type="entry name" value="ADP_Glu_pyroP_CS"/>
</dbReference>
<sequence length="796" mass="87705">MAPESRGAGTILLCFSSEDSGQTREATGEPRVARRSWSCHLSNVPGLADQLAASRKDSAGEVLDLRETELGLERYGLANGGHLGVFGPSESIFPIEIPARPGKILTIHVAPDVGFRRSWCRRKAYVTFFLKVWALHRGELGFVRCGPMNRGSWNVPHAKGSFSDRGSNLTGGALDDPRVARYSLRGGQPNPVFGFGQCLGQTLVKLGQPWSNFSELWEMCSGAPSRGSFDVVGPCRVGSARSNLGQTWSTPVKLGQSWSNLVKLREMCPRPCLEVILMCAIIIHWIQRFKREAELESGRSSECRRSLSFSASNNNNINIASFGIGRSRRSSSETENKRKPRIVSPKAVSDSRNSQTCLEPDASRSVLGIILGGGAGTRLYPLTKKRAKPAVPLGANYRLIDIPVSNCLNSNVSKIYVLTQFNSASLNRHLSRAYASNMGGYKNEGFVEVLAAQQSPENPNWFQGTADAVRQYLWLFEEHNVLEFLVLAGDHLYRMDYERFIQAHRETDADITVAALPMDEKRATAFGLMKIDEEGRIIEFAEKPKGEQLKAMRVDTTILGLDDERAKEMPYIASMGIYVVSKDVMLDLLREKFPGANDFGSEVIPGATSIGMRVQAYLYDGYWEDIGTIESFYNANLGITKKPVPDFSFYDRSSPIYTQPRYLPPSKMLDADVTDSVIGEGCVIKNCKIHHSVVGLRSCISEGAIIEDTLLMGADYYETDADRRFLAAKGSVPIGIGKNSHIKRAIIDKNARIGDNVKIINSDNVQEAARETDGYFIKSGIVTVIKDALIPSGTVI</sequence>
<dbReference type="Pfam" id="PF25247">
    <property type="entry name" value="LbH_GLGC"/>
    <property type="match status" value="1"/>
</dbReference>
<dbReference type="FunFam" id="3.90.550.10:FF:000030">
    <property type="entry name" value="Glucose-1-phosphate adenylyltransferase"/>
    <property type="match status" value="1"/>
</dbReference>
<dbReference type="EC" id="2.7.7.27" evidence="7 15"/>
<evidence type="ECO:0000256" key="8">
    <source>
        <dbReference type="ARBA" id="ARBA00022528"/>
    </source>
</evidence>
<comment type="function">
    <text evidence="2 15">This protein plays a role in synthesis of starch. It catalyzes the synthesis of the activated glycosyl donor, ADP-glucose from Glc-1-P and ATP.</text>
</comment>
<comment type="pathway">
    <text evidence="4 15">Glycan biosynthesis; starch biosynthesis.</text>
</comment>
<dbReference type="InterPro" id="IPR005835">
    <property type="entry name" value="NTP_transferase_dom"/>
</dbReference>
<dbReference type="NCBIfam" id="TIGR02091">
    <property type="entry name" value="glgC"/>
    <property type="match status" value="1"/>
</dbReference>
<protein>
    <recommendedName>
        <fullName evidence="7 15">Glucose-1-phosphate adenylyltransferase</fullName>
        <ecNumber evidence="7 15">2.7.7.27</ecNumber>
    </recommendedName>
    <alternativeName>
        <fullName evidence="15">ADP-glucose pyrophosphorylase</fullName>
    </alternativeName>
</protein>
<dbReference type="PANTHER" id="PTHR43523">
    <property type="entry name" value="GLUCOSE-1-PHOSPHATE ADENYLYLTRANSFERASE-RELATED"/>
    <property type="match status" value="1"/>
</dbReference>
<keyword evidence="11 15" id="KW-0548">Nucleotidyltransferase</keyword>
<evidence type="ECO:0000256" key="11">
    <source>
        <dbReference type="ARBA" id="ARBA00022695"/>
    </source>
</evidence>
<evidence type="ECO:0000256" key="15">
    <source>
        <dbReference type="RuleBase" id="RU362093"/>
    </source>
</evidence>
<dbReference type="CDD" id="cd04651">
    <property type="entry name" value="LbH_G1P_AT_C"/>
    <property type="match status" value="1"/>
</dbReference>
<evidence type="ECO:0000256" key="1">
    <source>
        <dbReference type="ARBA" id="ARBA00000956"/>
    </source>
</evidence>
<evidence type="ECO:0000256" key="5">
    <source>
        <dbReference type="ARBA" id="ARBA00010443"/>
    </source>
</evidence>
<dbReference type="InterPro" id="IPR011831">
    <property type="entry name" value="ADP-Glc_PPase"/>
</dbReference>
<evidence type="ECO:0000256" key="2">
    <source>
        <dbReference type="ARBA" id="ARBA00002231"/>
    </source>
</evidence>
<evidence type="ECO:0000256" key="9">
    <source>
        <dbReference type="ARBA" id="ARBA00022533"/>
    </source>
</evidence>
<accession>A0A2N9FCQ6</accession>
<name>A0A2N9FCQ6_FAGSY</name>